<feature type="domain" description="Fatty acid hydroxylase" evidence="5">
    <location>
        <begin position="12"/>
        <end position="144"/>
    </location>
</feature>
<proteinExistence type="inferred from homology"/>
<feature type="transmembrane region" description="Helical" evidence="4">
    <location>
        <begin position="73"/>
        <end position="95"/>
    </location>
</feature>
<dbReference type="Proteomes" id="UP001139125">
    <property type="component" value="Unassembled WGS sequence"/>
</dbReference>
<keyword evidence="3" id="KW-0560">Oxidoreductase</keyword>
<organism evidence="6 7">
    <name type="scientific">Gracilimonas sediminicola</name>
    <dbReference type="NCBI Taxonomy" id="2952158"/>
    <lineage>
        <taxon>Bacteria</taxon>
        <taxon>Pseudomonadati</taxon>
        <taxon>Balneolota</taxon>
        <taxon>Balneolia</taxon>
        <taxon>Balneolales</taxon>
        <taxon>Balneolaceae</taxon>
        <taxon>Gracilimonas</taxon>
    </lineage>
</organism>
<dbReference type="GO" id="GO:0005506">
    <property type="term" value="F:iron ion binding"/>
    <property type="evidence" value="ECO:0007669"/>
    <property type="project" value="InterPro"/>
</dbReference>
<feature type="transmembrane region" description="Helical" evidence="4">
    <location>
        <begin position="6"/>
        <end position="29"/>
    </location>
</feature>
<dbReference type="Pfam" id="PF04116">
    <property type="entry name" value="FA_hydroxylase"/>
    <property type="match status" value="1"/>
</dbReference>
<evidence type="ECO:0000313" key="6">
    <source>
        <dbReference type="EMBL" id="MCP9292374.1"/>
    </source>
</evidence>
<comment type="similarity">
    <text evidence="1">Belongs to the sterol desaturase family.</text>
</comment>
<protein>
    <submittedName>
        <fullName evidence="6">Sterol desaturase family protein</fullName>
    </submittedName>
</protein>
<evidence type="ECO:0000313" key="7">
    <source>
        <dbReference type="Proteomes" id="UP001139125"/>
    </source>
</evidence>
<evidence type="ECO:0000256" key="1">
    <source>
        <dbReference type="ARBA" id="ARBA00009324"/>
    </source>
</evidence>
<dbReference type="EMBL" id="JANDBC010000002">
    <property type="protein sequence ID" value="MCP9292374.1"/>
    <property type="molecule type" value="Genomic_DNA"/>
</dbReference>
<keyword evidence="7" id="KW-1185">Reference proteome</keyword>
<reference evidence="6" key="1">
    <citation type="submission" date="2022-06" db="EMBL/GenBank/DDBJ databases">
        <title>Gracilimonas sp. CAU 1638 isolated from sea sediment.</title>
        <authorList>
            <person name="Kim W."/>
        </authorList>
    </citation>
    <scope>NUCLEOTIDE SEQUENCE</scope>
    <source>
        <strain evidence="6">CAU 1638</strain>
    </source>
</reference>
<gene>
    <name evidence="6" type="ORF">NM125_12370</name>
</gene>
<feature type="transmembrane region" description="Helical" evidence="4">
    <location>
        <begin position="50"/>
        <end position="67"/>
    </location>
</feature>
<keyword evidence="2" id="KW-0125">Carotenoid biosynthesis</keyword>
<keyword evidence="4" id="KW-0812">Transmembrane</keyword>
<evidence type="ECO:0000256" key="3">
    <source>
        <dbReference type="ARBA" id="ARBA00023002"/>
    </source>
</evidence>
<dbReference type="AlphaFoldDB" id="A0A9X2L4Y8"/>
<evidence type="ECO:0000256" key="4">
    <source>
        <dbReference type="SAM" id="Phobius"/>
    </source>
</evidence>
<keyword evidence="4" id="KW-1133">Transmembrane helix</keyword>
<accession>A0A9X2L4Y8</accession>
<evidence type="ECO:0000256" key="2">
    <source>
        <dbReference type="ARBA" id="ARBA00022746"/>
    </source>
</evidence>
<evidence type="ECO:0000259" key="5">
    <source>
        <dbReference type="Pfam" id="PF04116"/>
    </source>
</evidence>
<comment type="caution">
    <text evidence="6">The sequence shown here is derived from an EMBL/GenBank/DDBJ whole genome shotgun (WGS) entry which is preliminary data.</text>
</comment>
<dbReference type="PANTHER" id="PTHR31899">
    <property type="entry name" value="BETA-CAROTENE 3-HYDROXYLASE 1, CHLOROPLASTIC"/>
    <property type="match status" value="1"/>
</dbReference>
<dbReference type="PANTHER" id="PTHR31899:SF9">
    <property type="entry name" value="BETA-CAROTENE 3-HYDROXYLASE 1, CHLOROPLASTIC"/>
    <property type="match status" value="1"/>
</dbReference>
<dbReference type="GO" id="GO:0010291">
    <property type="term" value="F:beta-carotene 3-hydroxylase activity"/>
    <property type="evidence" value="ECO:0007669"/>
    <property type="project" value="TreeGrafter"/>
</dbReference>
<name>A0A9X2L4Y8_9BACT</name>
<dbReference type="InterPro" id="IPR045019">
    <property type="entry name" value="BETA-OHASE-like"/>
</dbReference>
<dbReference type="RefSeq" id="WP_255135257.1">
    <property type="nucleotide sequence ID" value="NZ_JANDBC010000002.1"/>
</dbReference>
<keyword evidence="4" id="KW-0472">Membrane</keyword>
<dbReference type="InterPro" id="IPR006694">
    <property type="entry name" value="Fatty_acid_hydroxylase"/>
</dbReference>
<dbReference type="GO" id="GO:0016119">
    <property type="term" value="P:carotene metabolic process"/>
    <property type="evidence" value="ECO:0007669"/>
    <property type="project" value="TreeGrafter"/>
</dbReference>
<dbReference type="GO" id="GO:0016123">
    <property type="term" value="P:xanthophyll biosynthetic process"/>
    <property type="evidence" value="ECO:0007669"/>
    <property type="project" value="TreeGrafter"/>
</dbReference>
<sequence>MDWLYLIGFMGVGFAGMEIVSYCVHRWLFHGILWNIHESHHKPNHGLFELNDIFSLFFAGVSIWLMVEGAITMFTSPAFGIGAGVAVYGVLYFIIHDLFAHKRFVPFSSDNKIMKLIRRAHQRHHQDVDKEGHEPYGLFLFPYDEYPERKRKFDR</sequence>